<keyword evidence="1" id="KW-0812">Transmembrane</keyword>
<organism evidence="2">
    <name type="scientific">viral metagenome</name>
    <dbReference type="NCBI Taxonomy" id="1070528"/>
    <lineage>
        <taxon>unclassified sequences</taxon>
        <taxon>metagenomes</taxon>
        <taxon>organismal metagenomes</taxon>
    </lineage>
</organism>
<accession>A0A6C0ELG3</accession>
<dbReference type="AlphaFoldDB" id="A0A6C0ELG3"/>
<feature type="transmembrane region" description="Helical" evidence="1">
    <location>
        <begin position="48"/>
        <end position="71"/>
    </location>
</feature>
<reference evidence="2" key="1">
    <citation type="journal article" date="2020" name="Nature">
        <title>Giant virus diversity and host interactions through global metagenomics.</title>
        <authorList>
            <person name="Schulz F."/>
            <person name="Roux S."/>
            <person name="Paez-Espino D."/>
            <person name="Jungbluth S."/>
            <person name="Walsh D.A."/>
            <person name="Denef V.J."/>
            <person name="McMahon K.D."/>
            <person name="Konstantinidis K.T."/>
            <person name="Eloe-Fadrosh E.A."/>
            <person name="Kyrpides N.C."/>
            <person name="Woyke T."/>
        </authorList>
    </citation>
    <scope>NUCLEOTIDE SEQUENCE</scope>
    <source>
        <strain evidence="2">GVMAG-M-3300001348-25</strain>
    </source>
</reference>
<evidence type="ECO:0000313" key="2">
    <source>
        <dbReference type="EMBL" id="QHT28185.1"/>
    </source>
</evidence>
<keyword evidence="1" id="KW-0472">Membrane</keyword>
<protein>
    <submittedName>
        <fullName evidence="2">Uncharacterized protein</fullName>
    </submittedName>
</protein>
<sequence length="75" mass="8501">MMFKQITFTALGAVGGSMISGSIYNMLEFFSVKYLVRDKKGYYSMRGYLHRNIIPLFMSSAGAFGTGYLTYQMLK</sequence>
<keyword evidence="1" id="KW-1133">Transmembrane helix</keyword>
<feature type="transmembrane region" description="Helical" evidence="1">
    <location>
        <begin position="6"/>
        <end position="27"/>
    </location>
</feature>
<proteinExistence type="predicted"/>
<evidence type="ECO:0000256" key="1">
    <source>
        <dbReference type="SAM" id="Phobius"/>
    </source>
</evidence>
<dbReference type="EMBL" id="MN738853">
    <property type="protein sequence ID" value="QHT28185.1"/>
    <property type="molecule type" value="Genomic_DNA"/>
</dbReference>
<name>A0A6C0ELG3_9ZZZZ</name>